<feature type="domain" description="Histidine kinase" evidence="11">
    <location>
        <begin position="145"/>
        <end position="355"/>
    </location>
</feature>
<sequence length="359" mass="38356">MRPKPTRRLGYQLVASHLAVALVSLVTTGIVVWALAPWFFARSDHSPARGSGYGQQLIDAVHHALVWGLLAGALAAVELGLIAAWSISRSVRLIRDSTKRLAQGDYAARMPQTTTRELDELSRDIGTMASAVRDTEARRTRLISEVSHEMRTPLTVIDGQVEAMLDGVVPLDPDNLAPLLAESHRLRRLADDLSALSRAEEGRMGLELREADVCEVIETVVRHLHPQIEDAGIHLVCAPTAHAHALIDPDRIGQVITNLVGNAIRATPEGGTITITCAERDDAVEVTVADTGAGIDEGDLEKVFERFYRAGAGTGSGIGLTIARQIALHHGGSLTASSEGRGRGATFTLSLPAITGVPD</sequence>
<evidence type="ECO:0000259" key="12">
    <source>
        <dbReference type="PROSITE" id="PS50885"/>
    </source>
</evidence>
<dbReference type="Proteomes" id="UP000019222">
    <property type="component" value="Chromosome"/>
</dbReference>
<dbReference type="CDD" id="cd06225">
    <property type="entry name" value="HAMP"/>
    <property type="match status" value="1"/>
</dbReference>
<dbReference type="PROSITE" id="PS50885">
    <property type="entry name" value="HAMP"/>
    <property type="match status" value="1"/>
</dbReference>
<dbReference type="EC" id="2.7.13.3" evidence="3"/>
<evidence type="ECO:0000256" key="10">
    <source>
        <dbReference type="SAM" id="Phobius"/>
    </source>
</evidence>
<dbReference type="Pfam" id="PF02518">
    <property type="entry name" value="HATPase_c"/>
    <property type="match status" value="1"/>
</dbReference>
<dbReference type="PRINTS" id="PR00344">
    <property type="entry name" value="BCTRLSENSOR"/>
</dbReference>
<keyword evidence="8 10" id="KW-1133">Transmembrane helix</keyword>
<dbReference type="SMART" id="SM00388">
    <property type="entry name" value="HisKA"/>
    <property type="match status" value="1"/>
</dbReference>
<feature type="domain" description="HAMP" evidence="12">
    <location>
        <begin position="85"/>
        <end position="137"/>
    </location>
</feature>
<dbReference type="PANTHER" id="PTHR43547:SF2">
    <property type="entry name" value="HYBRID SIGNAL TRANSDUCTION HISTIDINE KINASE C"/>
    <property type="match status" value="1"/>
</dbReference>
<comment type="catalytic activity">
    <reaction evidence="1">
        <text>ATP + protein L-histidine = ADP + protein N-phospho-L-histidine.</text>
        <dbReference type="EC" id="2.7.13.3"/>
    </reaction>
</comment>
<dbReference type="InterPro" id="IPR003661">
    <property type="entry name" value="HisK_dim/P_dom"/>
</dbReference>
<evidence type="ECO:0000256" key="5">
    <source>
        <dbReference type="ARBA" id="ARBA00022679"/>
    </source>
</evidence>
<dbReference type="Pfam" id="PF00512">
    <property type="entry name" value="HisKA"/>
    <property type="match status" value="1"/>
</dbReference>
<evidence type="ECO:0000313" key="14">
    <source>
        <dbReference type="Proteomes" id="UP000019222"/>
    </source>
</evidence>
<keyword evidence="5" id="KW-0808">Transferase</keyword>
<dbReference type="SMART" id="SM00304">
    <property type="entry name" value="HAMP"/>
    <property type="match status" value="1"/>
</dbReference>
<evidence type="ECO:0000256" key="9">
    <source>
        <dbReference type="ARBA" id="ARBA00023012"/>
    </source>
</evidence>
<dbReference type="FunFam" id="3.30.565.10:FF:000006">
    <property type="entry name" value="Sensor histidine kinase WalK"/>
    <property type="match status" value="1"/>
</dbReference>
<feature type="transmembrane region" description="Helical" evidence="10">
    <location>
        <begin position="60"/>
        <end position="85"/>
    </location>
</feature>
<evidence type="ECO:0000256" key="3">
    <source>
        <dbReference type="ARBA" id="ARBA00012438"/>
    </source>
</evidence>
<dbReference type="InterPro" id="IPR036097">
    <property type="entry name" value="HisK_dim/P_sf"/>
</dbReference>
<dbReference type="STRING" id="1224164.B843_04645"/>
<dbReference type="PANTHER" id="PTHR43547">
    <property type="entry name" value="TWO-COMPONENT HISTIDINE KINASE"/>
    <property type="match status" value="1"/>
</dbReference>
<name>W5Y738_9CORY</name>
<keyword evidence="9" id="KW-0902">Two-component regulatory system</keyword>
<organism evidence="13 14">
    <name type="scientific">Corynebacterium vitaeruminis DSM 20294</name>
    <dbReference type="NCBI Taxonomy" id="1224164"/>
    <lineage>
        <taxon>Bacteria</taxon>
        <taxon>Bacillati</taxon>
        <taxon>Actinomycetota</taxon>
        <taxon>Actinomycetes</taxon>
        <taxon>Mycobacteriales</taxon>
        <taxon>Corynebacteriaceae</taxon>
        <taxon>Corynebacterium</taxon>
    </lineage>
</organism>
<dbReference type="EMBL" id="CP004353">
    <property type="protein sequence ID" value="AHI22318.1"/>
    <property type="molecule type" value="Genomic_DNA"/>
</dbReference>
<protein>
    <recommendedName>
        <fullName evidence="3">histidine kinase</fullName>
        <ecNumber evidence="3">2.7.13.3</ecNumber>
    </recommendedName>
</protein>
<dbReference type="GO" id="GO:0005886">
    <property type="term" value="C:plasma membrane"/>
    <property type="evidence" value="ECO:0007669"/>
    <property type="project" value="UniProtKB-SubCell"/>
</dbReference>
<keyword evidence="6 10" id="KW-0812">Transmembrane</keyword>
<dbReference type="PROSITE" id="PS50109">
    <property type="entry name" value="HIS_KIN"/>
    <property type="match status" value="1"/>
</dbReference>
<evidence type="ECO:0000313" key="13">
    <source>
        <dbReference type="EMBL" id="AHI22318.1"/>
    </source>
</evidence>
<dbReference type="InterPro" id="IPR003594">
    <property type="entry name" value="HATPase_dom"/>
</dbReference>
<dbReference type="RefSeq" id="WP_025252356.1">
    <property type="nucleotide sequence ID" value="NZ_CP004353.1"/>
</dbReference>
<dbReference type="eggNOG" id="COG5002">
    <property type="taxonomic scope" value="Bacteria"/>
</dbReference>
<accession>W5Y738</accession>
<evidence type="ECO:0000256" key="7">
    <source>
        <dbReference type="ARBA" id="ARBA00022777"/>
    </source>
</evidence>
<dbReference type="Pfam" id="PF00672">
    <property type="entry name" value="HAMP"/>
    <property type="match status" value="1"/>
</dbReference>
<evidence type="ECO:0000256" key="8">
    <source>
        <dbReference type="ARBA" id="ARBA00022989"/>
    </source>
</evidence>
<dbReference type="Gene3D" id="6.10.340.10">
    <property type="match status" value="1"/>
</dbReference>
<dbReference type="AlphaFoldDB" id="W5Y738"/>
<keyword evidence="4" id="KW-0597">Phosphoprotein</keyword>
<dbReference type="CDD" id="cd00082">
    <property type="entry name" value="HisKA"/>
    <property type="match status" value="1"/>
</dbReference>
<dbReference type="GO" id="GO:0000155">
    <property type="term" value="F:phosphorelay sensor kinase activity"/>
    <property type="evidence" value="ECO:0007669"/>
    <property type="project" value="InterPro"/>
</dbReference>
<keyword evidence="14" id="KW-1185">Reference proteome</keyword>
<dbReference type="InterPro" id="IPR004358">
    <property type="entry name" value="Sig_transdc_His_kin-like_C"/>
</dbReference>
<dbReference type="Gene3D" id="3.30.565.10">
    <property type="entry name" value="Histidine kinase-like ATPase, C-terminal domain"/>
    <property type="match status" value="1"/>
</dbReference>
<keyword evidence="7 13" id="KW-0418">Kinase</keyword>
<evidence type="ECO:0000256" key="4">
    <source>
        <dbReference type="ARBA" id="ARBA00022553"/>
    </source>
</evidence>
<keyword evidence="10" id="KW-0472">Membrane</keyword>
<dbReference type="CDD" id="cd00075">
    <property type="entry name" value="HATPase"/>
    <property type="match status" value="1"/>
</dbReference>
<dbReference type="SUPFAM" id="SSF158472">
    <property type="entry name" value="HAMP domain-like"/>
    <property type="match status" value="1"/>
</dbReference>
<dbReference type="SUPFAM" id="SSF47384">
    <property type="entry name" value="Homodimeric domain of signal transducing histidine kinase"/>
    <property type="match status" value="1"/>
</dbReference>
<reference evidence="13 14" key="1">
    <citation type="submission" date="2013-02" db="EMBL/GenBank/DDBJ databases">
        <title>The complete genome sequence of Corynebacterium vitaeruminis DSM 20294.</title>
        <authorList>
            <person name="Ruckert C."/>
            <person name="Albersmeier A."/>
            <person name="Kalinowski J."/>
        </authorList>
    </citation>
    <scope>NUCLEOTIDE SEQUENCE [LARGE SCALE GENOMIC DNA]</scope>
    <source>
        <strain evidence="14">ATCC 10234</strain>
    </source>
</reference>
<evidence type="ECO:0000256" key="6">
    <source>
        <dbReference type="ARBA" id="ARBA00022692"/>
    </source>
</evidence>
<feature type="transmembrane region" description="Helical" evidence="10">
    <location>
        <begin position="12"/>
        <end position="40"/>
    </location>
</feature>
<evidence type="ECO:0000256" key="2">
    <source>
        <dbReference type="ARBA" id="ARBA00004236"/>
    </source>
</evidence>
<comment type="subcellular location">
    <subcellularLocation>
        <location evidence="2">Cell membrane</location>
    </subcellularLocation>
</comment>
<dbReference type="KEGG" id="cvt:B843_04645"/>
<dbReference type="SMART" id="SM00387">
    <property type="entry name" value="HATPase_c"/>
    <property type="match status" value="1"/>
</dbReference>
<dbReference type="HOGENOM" id="CLU_000445_89_3_11"/>
<dbReference type="PATRIC" id="fig|1224164.3.peg.922"/>
<dbReference type="InterPro" id="IPR036890">
    <property type="entry name" value="HATPase_C_sf"/>
</dbReference>
<proteinExistence type="predicted"/>
<dbReference type="InterPro" id="IPR005467">
    <property type="entry name" value="His_kinase_dom"/>
</dbReference>
<gene>
    <name evidence="13" type="ORF">B843_04645</name>
</gene>
<dbReference type="InterPro" id="IPR003660">
    <property type="entry name" value="HAMP_dom"/>
</dbReference>
<evidence type="ECO:0000259" key="11">
    <source>
        <dbReference type="PROSITE" id="PS50109"/>
    </source>
</evidence>
<dbReference type="Gene3D" id="1.10.287.130">
    <property type="match status" value="1"/>
</dbReference>
<evidence type="ECO:0000256" key="1">
    <source>
        <dbReference type="ARBA" id="ARBA00000085"/>
    </source>
</evidence>
<dbReference type="SUPFAM" id="SSF55874">
    <property type="entry name" value="ATPase domain of HSP90 chaperone/DNA topoisomerase II/histidine kinase"/>
    <property type="match status" value="1"/>
</dbReference>